<evidence type="ECO:0000313" key="1">
    <source>
        <dbReference type="EMBL" id="ACX51730.1"/>
    </source>
</evidence>
<reference evidence="1 2" key="1">
    <citation type="submission" date="2009-10" db="EMBL/GenBank/DDBJ databases">
        <title>Complete sequence of chromosome of Ammonifex degensii KC4.</title>
        <authorList>
            <consortium name="US DOE Joint Genome Institute"/>
            <person name="Kerfeld C."/>
            <person name="Goodner B."/>
            <person name="Huber H."/>
            <person name="Stetter K."/>
            <person name="Lucas S."/>
            <person name="Copeland A."/>
            <person name="Lapidus A."/>
            <person name="Glavina del Rio T."/>
            <person name="Dalin E."/>
            <person name="Tice H."/>
            <person name="Bruce D."/>
            <person name="Goodwin L."/>
            <person name="Pitluck S."/>
            <person name="Saunders E."/>
            <person name="Brettin T."/>
            <person name="Detter J.C."/>
            <person name="Han C."/>
            <person name="Larimer F."/>
            <person name="Land M."/>
            <person name="Hauser L."/>
            <person name="Kyrpides N."/>
            <person name="Ovchinnikova G."/>
            <person name="Richardson P."/>
        </authorList>
    </citation>
    <scope>NUCLEOTIDE SEQUENCE [LARGE SCALE GENOMIC DNA]</scope>
    <source>
        <strain evidence="2">DSM 10501 / KC4</strain>
    </source>
</reference>
<dbReference type="KEGG" id="adg:Adeg_0582"/>
<evidence type="ECO:0000313" key="2">
    <source>
        <dbReference type="Proteomes" id="UP000002620"/>
    </source>
</evidence>
<evidence type="ECO:0008006" key="3">
    <source>
        <dbReference type="Google" id="ProtNLM"/>
    </source>
</evidence>
<dbReference type="AlphaFoldDB" id="C9RBV3"/>
<sequence length="74" mass="8348">MLTEVLGWQLAEAKEWLEAQGWRITVRSTLAPRAEEQGEARVVRVKVTGPQQAELTVAYVPHRPCPFCEEEGNT</sequence>
<proteinExistence type="predicted"/>
<keyword evidence="2" id="KW-1185">Reference proteome</keyword>
<accession>C9RBV3</accession>
<dbReference type="STRING" id="429009.Adeg_0582"/>
<protein>
    <recommendedName>
        <fullName evidence="3">PASTA domain-containing protein</fullName>
    </recommendedName>
</protein>
<name>C9RBV3_AMMDK</name>
<dbReference type="EMBL" id="CP001785">
    <property type="protein sequence ID" value="ACX51730.1"/>
    <property type="molecule type" value="Genomic_DNA"/>
</dbReference>
<gene>
    <name evidence="1" type="ordered locus">Adeg_0582</name>
</gene>
<organism evidence="1 2">
    <name type="scientific">Ammonifex degensii (strain DSM 10501 / KC4)</name>
    <dbReference type="NCBI Taxonomy" id="429009"/>
    <lineage>
        <taxon>Bacteria</taxon>
        <taxon>Bacillati</taxon>
        <taxon>Bacillota</taxon>
        <taxon>Clostridia</taxon>
        <taxon>Thermoanaerobacterales</taxon>
        <taxon>Thermoanaerobacteraceae</taxon>
        <taxon>Ammonifex</taxon>
    </lineage>
</organism>
<dbReference type="HOGENOM" id="CLU_2679548_0_0_9"/>
<dbReference type="RefSeq" id="WP_015738608.1">
    <property type="nucleotide sequence ID" value="NC_013385.1"/>
</dbReference>
<dbReference type="OrthoDB" id="9850331at2"/>
<dbReference type="Proteomes" id="UP000002620">
    <property type="component" value="Chromosome"/>
</dbReference>